<dbReference type="GO" id="GO:0046872">
    <property type="term" value="F:metal ion binding"/>
    <property type="evidence" value="ECO:0007669"/>
    <property type="project" value="UniProtKB-KW"/>
</dbReference>
<dbReference type="GO" id="GO:0005524">
    <property type="term" value="F:ATP binding"/>
    <property type="evidence" value="ECO:0007669"/>
    <property type="project" value="UniProtKB-KW"/>
</dbReference>
<evidence type="ECO:0000256" key="8">
    <source>
        <dbReference type="ARBA" id="ARBA00022777"/>
    </source>
</evidence>
<dbReference type="EC" id="2.7.12.1" evidence="4"/>
<dbReference type="InterPro" id="IPR011009">
    <property type="entry name" value="Kinase-like_dom_sf"/>
</dbReference>
<keyword evidence="9" id="KW-0067">ATP-binding</keyword>
<dbReference type="InterPro" id="IPR008266">
    <property type="entry name" value="Tyr_kinase_AS"/>
</dbReference>
<dbReference type="Proteomes" id="UP000471633">
    <property type="component" value="Unassembled WGS sequence"/>
</dbReference>
<feature type="region of interest" description="Disordered" evidence="14">
    <location>
        <begin position="134"/>
        <end position="159"/>
    </location>
</feature>
<keyword evidence="5" id="KW-0723">Serine/threonine-protein kinase</keyword>
<evidence type="ECO:0000256" key="4">
    <source>
        <dbReference type="ARBA" id="ARBA00013203"/>
    </source>
</evidence>
<dbReference type="Gene3D" id="1.10.510.10">
    <property type="entry name" value="Transferase(Phosphotransferase) domain 1"/>
    <property type="match status" value="1"/>
</dbReference>
<evidence type="ECO:0000256" key="10">
    <source>
        <dbReference type="ARBA" id="ARBA00023211"/>
    </source>
</evidence>
<evidence type="ECO:0000256" key="12">
    <source>
        <dbReference type="ARBA" id="ARBA00049308"/>
    </source>
</evidence>
<gene>
    <name evidence="16" type="primary">TESK2</name>
    <name evidence="16" type="ORF">MS3_00003365</name>
    <name evidence="17" type="ORF">MS3_08420</name>
</gene>
<evidence type="ECO:0000256" key="7">
    <source>
        <dbReference type="ARBA" id="ARBA00022741"/>
    </source>
</evidence>
<keyword evidence="6" id="KW-0808">Transferase</keyword>
<dbReference type="STRING" id="6185.A0A095AYZ0"/>
<dbReference type="GO" id="GO:0005634">
    <property type="term" value="C:nucleus"/>
    <property type="evidence" value="ECO:0007669"/>
    <property type="project" value="TreeGrafter"/>
</dbReference>
<evidence type="ECO:0000256" key="6">
    <source>
        <dbReference type="ARBA" id="ARBA00022679"/>
    </source>
</evidence>
<feature type="domain" description="Protein kinase" evidence="15">
    <location>
        <begin position="1"/>
        <end position="252"/>
    </location>
</feature>
<accession>A0A095AYZ0</accession>
<dbReference type="Pfam" id="PF07714">
    <property type="entry name" value="PK_Tyr_Ser-Thr"/>
    <property type="match status" value="1"/>
</dbReference>
<dbReference type="GO" id="GO:0004674">
    <property type="term" value="F:protein serine/threonine kinase activity"/>
    <property type="evidence" value="ECO:0007669"/>
    <property type="project" value="UniProtKB-KW"/>
</dbReference>
<reference evidence="17" key="1">
    <citation type="journal article" date="2012" name="Nat. Genet.">
        <title>Whole-genome sequence of Schistosoma haematobium.</title>
        <authorList>
            <person name="Young N.D."/>
            <person name="Jex A.R."/>
            <person name="Li B."/>
            <person name="Liu S."/>
            <person name="Yang L."/>
            <person name="Xiong Z."/>
            <person name="Li Y."/>
            <person name="Cantacessi C."/>
            <person name="Hall R.S."/>
            <person name="Xu X."/>
            <person name="Chen F."/>
            <person name="Wu X."/>
            <person name="Zerlotini A."/>
            <person name="Oliveira G."/>
            <person name="Hofmann A."/>
            <person name="Zhang G."/>
            <person name="Fang X."/>
            <person name="Kang Y."/>
            <person name="Campbell B.E."/>
            <person name="Loukas A."/>
            <person name="Ranganathan S."/>
            <person name="Rollinson D."/>
            <person name="Rinaldi G."/>
            <person name="Brindley P.J."/>
            <person name="Yang H."/>
            <person name="Wang J."/>
            <person name="Wang J."/>
            <person name="Gasser R.B."/>
        </authorList>
    </citation>
    <scope>NUCLEOTIDE SEQUENCE [LARGE SCALE GENOMIC DNA]</scope>
</reference>
<evidence type="ECO:0000256" key="2">
    <source>
        <dbReference type="ARBA" id="ARBA00001946"/>
    </source>
</evidence>
<keyword evidence="10" id="KW-0464">Manganese</keyword>
<evidence type="ECO:0000256" key="13">
    <source>
        <dbReference type="ARBA" id="ARBA00051680"/>
    </source>
</evidence>
<evidence type="ECO:0000313" key="18">
    <source>
        <dbReference type="Proteomes" id="UP000471633"/>
    </source>
</evidence>
<dbReference type="PROSITE" id="PS00109">
    <property type="entry name" value="PROTEIN_KINASE_TYR"/>
    <property type="match status" value="1"/>
</dbReference>
<dbReference type="AlphaFoldDB" id="A0A095AYZ0"/>
<reference evidence="16" key="2">
    <citation type="journal article" date="2019" name="Gigascience">
        <title>High-quality Schistosoma haematobium genome achieved by single-molecule and long-range sequencing.</title>
        <authorList>
            <person name="Stroehlein A.J."/>
            <person name="Korhonen P.K."/>
            <person name="Chong T.M."/>
            <person name="Lim Y.L."/>
            <person name="Chan K.G."/>
            <person name="Webster B."/>
            <person name="Rollinson D."/>
            <person name="Brindley P.J."/>
            <person name="Gasser R.B."/>
            <person name="Young N.D."/>
        </authorList>
    </citation>
    <scope>NUCLEOTIDE SEQUENCE</scope>
</reference>
<dbReference type="GeneID" id="24595654"/>
<comment type="catalytic activity">
    <reaction evidence="11">
        <text>L-seryl-[protein] + ATP = O-phospho-L-seryl-[protein] + ADP + H(+)</text>
        <dbReference type="Rhea" id="RHEA:17989"/>
        <dbReference type="Rhea" id="RHEA-COMP:9863"/>
        <dbReference type="Rhea" id="RHEA-COMP:11604"/>
        <dbReference type="ChEBI" id="CHEBI:15378"/>
        <dbReference type="ChEBI" id="CHEBI:29999"/>
        <dbReference type="ChEBI" id="CHEBI:30616"/>
        <dbReference type="ChEBI" id="CHEBI:83421"/>
        <dbReference type="ChEBI" id="CHEBI:456216"/>
        <dbReference type="EC" id="2.7.12.1"/>
    </reaction>
</comment>
<keyword evidence="18" id="KW-1185">Reference proteome</keyword>
<keyword evidence="7" id="KW-0547">Nucleotide-binding</keyword>
<evidence type="ECO:0000256" key="9">
    <source>
        <dbReference type="ARBA" id="ARBA00022840"/>
    </source>
</evidence>
<reference evidence="16" key="3">
    <citation type="submission" date="2021-06" db="EMBL/GenBank/DDBJ databases">
        <title>Chromosome-level genome assembly for S. haematobium.</title>
        <authorList>
            <person name="Stroehlein A.J."/>
        </authorList>
    </citation>
    <scope>NUCLEOTIDE SEQUENCE</scope>
</reference>
<dbReference type="CTD" id="10420"/>
<keyword evidence="8 16" id="KW-0418">Kinase</keyword>
<comment type="catalytic activity">
    <reaction evidence="13">
        <text>L-tyrosyl-[protein] + ATP = O-phospho-L-tyrosyl-[protein] + ADP + H(+)</text>
        <dbReference type="Rhea" id="RHEA:10596"/>
        <dbReference type="Rhea" id="RHEA-COMP:10136"/>
        <dbReference type="Rhea" id="RHEA-COMP:20101"/>
        <dbReference type="ChEBI" id="CHEBI:15378"/>
        <dbReference type="ChEBI" id="CHEBI:30616"/>
        <dbReference type="ChEBI" id="CHEBI:46858"/>
        <dbReference type="ChEBI" id="CHEBI:61978"/>
        <dbReference type="ChEBI" id="CHEBI:456216"/>
        <dbReference type="EC" id="2.7.12.1"/>
    </reaction>
</comment>
<reference evidence="16" key="4">
    <citation type="journal article" date="2022" name="PLoS Pathog.">
        <title>Chromosome-level genome of Schistosoma haematobium underpins genome-wide explorations of molecular variation.</title>
        <authorList>
            <person name="Stroehlein A.J."/>
            <person name="Korhonen P.K."/>
            <person name="Lee V.V."/>
            <person name="Ralph S.A."/>
            <person name="Mentink-Kane M."/>
            <person name="You H."/>
            <person name="McManus D.P."/>
            <person name="Tchuente L.T."/>
            <person name="Stothard J.R."/>
            <person name="Kaur P."/>
            <person name="Dudchenko O."/>
            <person name="Aiden E.L."/>
            <person name="Yang B."/>
            <person name="Yang H."/>
            <person name="Emery A.M."/>
            <person name="Webster B.L."/>
            <person name="Brindley P.J."/>
            <person name="Rollinson D."/>
            <person name="Chang B.C.H."/>
            <person name="Gasser R.B."/>
            <person name="Young N.D."/>
        </authorList>
    </citation>
    <scope>NUCLEOTIDE SEQUENCE</scope>
</reference>
<dbReference type="GO" id="GO:0004712">
    <property type="term" value="F:protein serine/threonine/tyrosine kinase activity"/>
    <property type="evidence" value="ECO:0007669"/>
    <property type="project" value="UniProtKB-EC"/>
</dbReference>
<dbReference type="GO" id="GO:0030036">
    <property type="term" value="P:actin cytoskeleton organization"/>
    <property type="evidence" value="ECO:0007669"/>
    <property type="project" value="TreeGrafter"/>
</dbReference>
<evidence type="ECO:0000256" key="11">
    <source>
        <dbReference type="ARBA" id="ARBA00049003"/>
    </source>
</evidence>
<dbReference type="KEGG" id="shx:MS3_00003365"/>
<sequence>MQFLFVRLYASEGSLAGLLAAVAFNLSWSVRINLALDIACSLHHLHSHSLIHRDLTSQNILIRVHARSHPDTTDNYSDSTFNFDYQTVCNGTLQDRLTQSKLSGSESDAFVQGSKHTNGLSHKSCHSHNLCRRHSSRVNRQQSHQFSRIPSNDETNEFLPVSSYSNEEYPTDIDNSDLNLAHLLSFANQHTDELSCSSKSITPFSYLQSIPLIEPQWKQLITNDLLVLNCLTRSEILISSSSSLEFTALVAD</sequence>
<protein>
    <recommendedName>
        <fullName evidence="4">dual-specificity kinase</fullName>
        <ecNumber evidence="4">2.7.12.1</ecNumber>
    </recommendedName>
</protein>
<evidence type="ECO:0000256" key="5">
    <source>
        <dbReference type="ARBA" id="ARBA00022527"/>
    </source>
</evidence>
<proteinExistence type="inferred from homology"/>
<name>A0A095AYZ0_SCHHA</name>
<evidence type="ECO:0000313" key="17">
    <source>
        <dbReference type="EMBL" id="KGB39961.1"/>
    </source>
</evidence>
<evidence type="ECO:0000256" key="3">
    <source>
        <dbReference type="ARBA" id="ARBA00005843"/>
    </source>
</evidence>
<evidence type="ECO:0000256" key="1">
    <source>
        <dbReference type="ARBA" id="ARBA00001936"/>
    </source>
</evidence>
<comment type="cofactor">
    <cofactor evidence="2">
        <name>Mg(2+)</name>
        <dbReference type="ChEBI" id="CHEBI:18420"/>
    </cofactor>
</comment>
<dbReference type="PROSITE" id="PS50011">
    <property type="entry name" value="PROTEIN_KINASE_DOM"/>
    <property type="match status" value="1"/>
</dbReference>
<dbReference type="RefSeq" id="XP_012799719.1">
    <property type="nucleotide sequence ID" value="XM_012944265.3"/>
</dbReference>
<dbReference type="SUPFAM" id="SSF56112">
    <property type="entry name" value="Protein kinase-like (PK-like)"/>
    <property type="match status" value="1"/>
</dbReference>
<dbReference type="EMBL" id="AMPZ03000002">
    <property type="protein sequence ID" value="KAH9590844.1"/>
    <property type="molecule type" value="Genomic_DNA"/>
</dbReference>
<evidence type="ECO:0000259" key="15">
    <source>
        <dbReference type="PROSITE" id="PS50011"/>
    </source>
</evidence>
<dbReference type="PANTHER" id="PTHR46485">
    <property type="entry name" value="LIM DOMAIN KINASE 1"/>
    <property type="match status" value="1"/>
</dbReference>
<evidence type="ECO:0000313" key="16">
    <source>
        <dbReference type="EMBL" id="KAH9590844.1"/>
    </source>
</evidence>
<dbReference type="GO" id="GO:0005737">
    <property type="term" value="C:cytoplasm"/>
    <property type="evidence" value="ECO:0007669"/>
    <property type="project" value="TreeGrafter"/>
</dbReference>
<dbReference type="EMBL" id="KL251332">
    <property type="protein sequence ID" value="KGB39961.1"/>
    <property type="molecule type" value="Genomic_DNA"/>
</dbReference>
<organism evidence="17">
    <name type="scientific">Schistosoma haematobium</name>
    <name type="common">Blood fluke</name>
    <dbReference type="NCBI Taxonomy" id="6185"/>
    <lineage>
        <taxon>Eukaryota</taxon>
        <taxon>Metazoa</taxon>
        <taxon>Spiralia</taxon>
        <taxon>Lophotrochozoa</taxon>
        <taxon>Platyhelminthes</taxon>
        <taxon>Trematoda</taxon>
        <taxon>Digenea</taxon>
        <taxon>Strigeidida</taxon>
        <taxon>Schistosomatoidea</taxon>
        <taxon>Schistosomatidae</taxon>
        <taxon>Schistosoma</taxon>
    </lineage>
</organism>
<comment type="catalytic activity">
    <reaction evidence="12">
        <text>L-threonyl-[protein] + ATP = O-phospho-L-threonyl-[protein] + ADP + H(+)</text>
        <dbReference type="Rhea" id="RHEA:46608"/>
        <dbReference type="Rhea" id="RHEA-COMP:11060"/>
        <dbReference type="Rhea" id="RHEA-COMP:11605"/>
        <dbReference type="ChEBI" id="CHEBI:15378"/>
        <dbReference type="ChEBI" id="CHEBI:30013"/>
        <dbReference type="ChEBI" id="CHEBI:30616"/>
        <dbReference type="ChEBI" id="CHEBI:61977"/>
        <dbReference type="ChEBI" id="CHEBI:456216"/>
        <dbReference type="EC" id="2.7.12.1"/>
    </reaction>
</comment>
<dbReference type="InterPro" id="IPR050940">
    <property type="entry name" value="Actin_reg-Ser/Thr_kinase"/>
</dbReference>
<feature type="compositionally biased region" description="Polar residues" evidence="14">
    <location>
        <begin position="138"/>
        <end position="153"/>
    </location>
</feature>
<evidence type="ECO:0000256" key="14">
    <source>
        <dbReference type="SAM" id="MobiDB-lite"/>
    </source>
</evidence>
<dbReference type="InterPro" id="IPR001245">
    <property type="entry name" value="Ser-Thr/Tyr_kinase_cat_dom"/>
</dbReference>
<comment type="cofactor">
    <cofactor evidence="1">
        <name>Mn(2+)</name>
        <dbReference type="ChEBI" id="CHEBI:29035"/>
    </cofactor>
</comment>
<dbReference type="InterPro" id="IPR000719">
    <property type="entry name" value="Prot_kinase_dom"/>
</dbReference>
<comment type="similarity">
    <text evidence="3">Belongs to the protein kinase superfamily. TKL Ser/Thr protein kinase family.</text>
</comment>
<dbReference type="PANTHER" id="PTHR46485:SF5">
    <property type="entry name" value="CENTER DIVIDER, ISOFORM A"/>
    <property type="match status" value="1"/>
</dbReference>